<accession>A0A073CN36</accession>
<dbReference type="Pfam" id="PF14464">
    <property type="entry name" value="Prok-JAB"/>
    <property type="match status" value="1"/>
</dbReference>
<dbReference type="PATRIC" id="fig|388467.6.peg.95"/>
<organism evidence="7 8">
    <name type="scientific">Planktothrix agardhii (strain NIVA-CYA 126/8)</name>
    <dbReference type="NCBI Taxonomy" id="388467"/>
    <lineage>
        <taxon>Bacteria</taxon>
        <taxon>Bacillati</taxon>
        <taxon>Cyanobacteriota</taxon>
        <taxon>Cyanophyceae</taxon>
        <taxon>Oscillatoriophycideae</taxon>
        <taxon>Oscillatoriales</taxon>
        <taxon>Microcoleaceae</taxon>
        <taxon>Planktothrix</taxon>
    </lineage>
</organism>
<dbReference type="EMBL" id="CM002803">
    <property type="protein sequence ID" value="KEI65390.1"/>
    <property type="molecule type" value="Genomic_DNA"/>
</dbReference>
<dbReference type="EC" id="3.4.-.-" evidence="7"/>
<dbReference type="CDD" id="cd08070">
    <property type="entry name" value="MPN_like"/>
    <property type="match status" value="1"/>
</dbReference>
<dbReference type="STRING" id="388467.A19Y_0144"/>
<dbReference type="GO" id="GO:0006508">
    <property type="term" value="P:proteolysis"/>
    <property type="evidence" value="ECO:0007669"/>
    <property type="project" value="UniProtKB-KW"/>
</dbReference>
<evidence type="ECO:0000313" key="8">
    <source>
        <dbReference type="Proteomes" id="UP000027395"/>
    </source>
</evidence>
<dbReference type="Gene3D" id="3.40.140.10">
    <property type="entry name" value="Cytidine Deaminase, domain 2"/>
    <property type="match status" value="1"/>
</dbReference>
<proteinExistence type="predicted"/>
<keyword evidence="1" id="KW-0645">Protease</keyword>
<protein>
    <submittedName>
        <fullName evidence="7">COP9 signalosome complex subunit 5b</fullName>
        <ecNumber evidence="7">3.4.-.-</ecNumber>
    </submittedName>
</protein>
<evidence type="ECO:0000256" key="1">
    <source>
        <dbReference type="ARBA" id="ARBA00022670"/>
    </source>
</evidence>
<gene>
    <name evidence="7" type="ORF">A19Y_0144</name>
</gene>
<keyword evidence="2" id="KW-0479">Metal-binding</keyword>
<evidence type="ECO:0000313" key="7">
    <source>
        <dbReference type="EMBL" id="KEI65390.1"/>
    </source>
</evidence>
<dbReference type="InterPro" id="IPR000555">
    <property type="entry name" value="JAMM/MPN+_dom"/>
</dbReference>
<evidence type="ECO:0000256" key="5">
    <source>
        <dbReference type="ARBA" id="ARBA00023049"/>
    </source>
</evidence>
<keyword evidence="8" id="KW-1185">Reference proteome</keyword>
<reference evidence="7 8" key="1">
    <citation type="journal article" date="2014" name="Appl. Environ. Microbiol.">
        <title>Elucidation of insertion elements encoded on plasmids and in vitro construction of shuttle vectors from the toxic cyanobacterium Planktothrix.</title>
        <authorList>
            <person name="Christiansen G."/>
            <person name="Goesmann A."/>
            <person name="Kurmayer R."/>
        </authorList>
    </citation>
    <scope>NUCLEOTIDE SEQUENCE [LARGE SCALE GENOMIC DNA]</scope>
    <source>
        <strain evidence="7 8">NIVA-CYA 126/8</strain>
    </source>
</reference>
<evidence type="ECO:0000256" key="2">
    <source>
        <dbReference type="ARBA" id="ARBA00022723"/>
    </source>
</evidence>
<name>A0A073CN36_PLAA1</name>
<evidence type="ECO:0000256" key="3">
    <source>
        <dbReference type="ARBA" id="ARBA00022801"/>
    </source>
</evidence>
<dbReference type="PANTHER" id="PTHR34858">
    <property type="entry name" value="CYSO-CYSTEINE PEPTIDASE"/>
    <property type="match status" value="1"/>
</dbReference>
<dbReference type="InterPro" id="IPR051929">
    <property type="entry name" value="VirAsm_ModProt"/>
</dbReference>
<sequence>MSKLTISSEQIKAISTHAEQTYPQECCGLLMGEINENYDKIIVDIIPTENAWNSETAKTFEEVETTNKPVTSERRFTISPQQMIQAQKQGRDRNLIIIGIYHSHPDYPAIPSEFDRVCAWSDYSYIIISVENGKTTDLQNWSLDQHDQFQPEALITD</sequence>
<dbReference type="SMART" id="SM00232">
    <property type="entry name" value="JAB_MPN"/>
    <property type="match status" value="1"/>
</dbReference>
<dbReference type="HOGENOM" id="CLU_116765_4_0_3"/>
<keyword evidence="5" id="KW-0482">Metalloprotease</keyword>
<dbReference type="Proteomes" id="UP000027395">
    <property type="component" value="Chromosome"/>
</dbReference>
<dbReference type="InterPro" id="IPR037518">
    <property type="entry name" value="MPN"/>
</dbReference>
<evidence type="ECO:0000259" key="6">
    <source>
        <dbReference type="PROSITE" id="PS50249"/>
    </source>
</evidence>
<dbReference type="GO" id="GO:0008235">
    <property type="term" value="F:metalloexopeptidase activity"/>
    <property type="evidence" value="ECO:0007669"/>
    <property type="project" value="TreeGrafter"/>
</dbReference>
<dbReference type="RefSeq" id="WP_042151166.1">
    <property type="nucleotide sequence ID" value="NZ_CM002803.1"/>
</dbReference>
<dbReference type="eggNOG" id="COG1310">
    <property type="taxonomic scope" value="Bacteria"/>
</dbReference>
<dbReference type="SUPFAM" id="SSF102712">
    <property type="entry name" value="JAB1/MPN domain"/>
    <property type="match status" value="1"/>
</dbReference>
<keyword evidence="4" id="KW-0862">Zinc</keyword>
<feature type="domain" description="MPN" evidence="6">
    <location>
        <begin position="4"/>
        <end position="149"/>
    </location>
</feature>
<dbReference type="AlphaFoldDB" id="A0A073CN36"/>
<dbReference type="GO" id="GO:0008270">
    <property type="term" value="F:zinc ion binding"/>
    <property type="evidence" value="ECO:0007669"/>
    <property type="project" value="TreeGrafter"/>
</dbReference>
<dbReference type="FunFam" id="3.40.140.10:FF:000085">
    <property type="entry name" value="Mov34/MPN/PAD-1 family protein"/>
    <property type="match status" value="1"/>
</dbReference>
<dbReference type="PANTHER" id="PTHR34858:SF1">
    <property type="entry name" value="CYSO-CYSTEINE PEPTIDASE"/>
    <property type="match status" value="1"/>
</dbReference>
<dbReference type="PROSITE" id="PS50249">
    <property type="entry name" value="MPN"/>
    <property type="match status" value="1"/>
</dbReference>
<evidence type="ECO:0000256" key="4">
    <source>
        <dbReference type="ARBA" id="ARBA00022833"/>
    </source>
</evidence>
<dbReference type="InterPro" id="IPR028090">
    <property type="entry name" value="JAB_dom_prok"/>
</dbReference>
<keyword evidence="3 7" id="KW-0378">Hydrolase</keyword>